<keyword evidence="4" id="KW-0520">NAD</keyword>
<evidence type="ECO:0000259" key="5">
    <source>
        <dbReference type="Pfam" id="PF00171"/>
    </source>
</evidence>
<dbReference type="Pfam" id="PF00171">
    <property type="entry name" value="Aldedh"/>
    <property type="match status" value="1"/>
</dbReference>
<comment type="similarity">
    <text evidence="1">Belongs to the aldehyde dehydrogenase family.</text>
</comment>
<dbReference type="KEGG" id="lsp:Bsph_1308"/>
<dbReference type="InterPro" id="IPR015590">
    <property type="entry name" value="Aldehyde_DH_dom"/>
</dbReference>
<dbReference type="PANTHER" id="PTHR43866:SF3">
    <property type="entry name" value="METHYLMALONATE-SEMIALDEHYDE DEHYDROGENASE [ACYLATING], MITOCHONDRIAL"/>
    <property type="match status" value="1"/>
</dbReference>
<dbReference type="SUPFAM" id="SSF53720">
    <property type="entry name" value="ALDH-like"/>
    <property type="match status" value="1"/>
</dbReference>
<dbReference type="EnsemblBacteria" id="ACA38916">
    <property type="protein sequence ID" value="ACA38916"/>
    <property type="gene ID" value="Bsph_1308"/>
</dbReference>
<dbReference type="InterPro" id="IPR010061">
    <property type="entry name" value="MeMal-semiAld_DH"/>
</dbReference>
<evidence type="ECO:0000313" key="7">
    <source>
        <dbReference type="Proteomes" id="UP000002164"/>
    </source>
</evidence>
<dbReference type="InterPro" id="IPR016161">
    <property type="entry name" value="Ald_DH/histidinol_DH"/>
</dbReference>
<evidence type="ECO:0000256" key="4">
    <source>
        <dbReference type="ARBA" id="ARBA00023027"/>
    </source>
</evidence>
<dbReference type="GO" id="GO:0006210">
    <property type="term" value="P:thymine catabolic process"/>
    <property type="evidence" value="ECO:0007669"/>
    <property type="project" value="TreeGrafter"/>
</dbReference>
<dbReference type="InterPro" id="IPR016162">
    <property type="entry name" value="Ald_DH_N"/>
</dbReference>
<dbReference type="Proteomes" id="UP000002164">
    <property type="component" value="Chromosome"/>
</dbReference>
<evidence type="ECO:0000256" key="1">
    <source>
        <dbReference type="ARBA" id="ARBA00009986"/>
    </source>
</evidence>
<dbReference type="GO" id="GO:0006574">
    <property type="term" value="P:L-valine catabolic process"/>
    <property type="evidence" value="ECO:0007669"/>
    <property type="project" value="TreeGrafter"/>
</dbReference>
<dbReference type="GO" id="GO:0004491">
    <property type="term" value="F:methylmalonate-semialdehyde dehydrogenase (acylating, NAD) activity"/>
    <property type="evidence" value="ECO:0007669"/>
    <property type="project" value="UniProtKB-EC"/>
</dbReference>
<organism evidence="6 7">
    <name type="scientific">Lysinibacillus sphaericus (strain C3-41)</name>
    <dbReference type="NCBI Taxonomy" id="444177"/>
    <lineage>
        <taxon>Bacteria</taxon>
        <taxon>Bacillati</taxon>
        <taxon>Bacillota</taxon>
        <taxon>Bacilli</taxon>
        <taxon>Bacillales</taxon>
        <taxon>Bacillaceae</taxon>
        <taxon>Lysinibacillus</taxon>
    </lineage>
</organism>
<dbReference type="FunFam" id="3.40.309.10:FF:000002">
    <property type="entry name" value="Methylmalonate-semialdehyde dehydrogenase (Acylating)"/>
    <property type="match status" value="1"/>
</dbReference>
<dbReference type="FunFam" id="3.40.605.10:FF:000003">
    <property type="entry name" value="Methylmalonate-semialdehyde dehydrogenase [acylating]"/>
    <property type="match status" value="1"/>
</dbReference>
<keyword evidence="3 6" id="KW-0560">Oxidoreductase</keyword>
<dbReference type="InterPro" id="IPR016163">
    <property type="entry name" value="Ald_DH_C"/>
</dbReference>
<dbReference type="CDD" id="cd07085">
    <property type="entry name" value="ALDH_F6_MMSDH"/>
    <property type="match status" value="1"/>
</dbReference>
<dbReference type="EMBL" id="CP000817">
    <property type="protein sequence ID" value="ACA38916.1"/>
    <property type="molecule type" value="Genomic_DNA"/>
</dbReference>
<dbReference type="HOGENOM" id="CLU_005391_1_10_9"/>
<dbReference type="NCBIfam" id="TIGR01722">
    <property type="entry name" value="MMSDH"/>
    <property type="match status" value="1"/>
</dbReference>
<proteinExistence type="inferred from homology"/>
<feature type="domain" description="Aldehyde dehydrogenase" evidence="5">
    <location>
        <begin position="24"/>
        <end position="486"/>
    </location>
</feature>
<dbReference type="EC" id="1.2.1.27" evidence="2"/>
<dbReference type="AlphaFoldDB" id="B1HP64"/>
<evidence type="ECO:0000256" key="2">
    <source>
        <dbReference type="ARBA" id="ARBA00013048"/>
    </source>
</evidence>
<protein>
    <recommendedName>
        <fullName evidence="2">methylmalonate-semialdehyde dehydrogenase (CoA acylating)</fullName>
        <ecNumber evidence="2">1.2.1.27</ecNumber>
    </recommendedName>
</protein>
<dbReference type="Gene3D" id="3.40.309.10">
    <property type="entry name" value="Aldehyde Dehydrogenase, Chain A, domain 2"/>
    <property type="match status" value="1"/>
</dbReference>
<evidence type="ECO:0000256" key="3">
    <source>
        <dbReference type="ARBA" id="ARBA00023002"/>
    </source>
</evidence>
<sequence>MMMTTAQEVKTLTHFIGGQLVEGRSGRFGSVYNPTTGDIIAKVPLATFEETREAIEQAQAAFPLWRDTSVAKRAEVVLKFRNLITENMEELLQIICTESGKTLEDAKGEITRGLESVDLAIGAPHLMKGEYSVNVGGQINAYSAKYPLGVVAAISPFNFPIMVPLAQTSMAIAVGNAVILKASERVPMTALYVSKLWKRAGLPDGIWTVINGDKDAVNELLENPTVQAVSFVGSTPVAKYIYETGSKYGKRVTALGGGKNNMVVMPDADLEQVANAFIGAAYGAASQRCMAISTIMPVGKDTADRLVSILKEKITNLKVGPYTNPDSDFGPVISQQSKEAILAAIDRGESEGASIICDGRVLDIVKESKGFYVGPTLLDHVKPGMEIYEQEVFGPARNVVRVDSLEEAIELINKHELGNGVTIFTNDGLAARKFTTEIDVGMVGVNVPIPIPVGYHNFAGFKGSRFGEGHMFGPDQARFFTKTKTISERWMASNTSTASTFAFPSNND</sequence>
<name>B1HP64_LYSSC</name>
<gene>
    <name evidence="6" type="primary">mmsA</name>
    <name evidence="6" type="ordered locus">Bsph_1308</name>
</gene>
<reference evidence="6 7" key="1">
    <citation type="journal article" date="2008" name="J. Bacteriol.">
        <title>Complete genome sequence of the mosquitocidal bacterium Bacillus sphaericus C3-41 and comparison with those of closely related Bacillus species.</title>
        <authorList>
            <person name="Hu X."/>
            <person name="Fan W."/>
            <person name="Han B."/>
            <person name="Liu H."/>
            <person name="Zheng D."/>
            <person name="Li Q."/>
            <person name="Dong W."/>
            <person name="Yan J."/>
            <person name="Gao M."/>
            <person name="Berry C."/>
            <person name="Yuan Z."/>
        </authorList>
    </citation>
    <scope>NUCLEOTIDE SEQUENCE [LARGE SCALE GENOMIC DNA]</scope>
    <source>
        <strain evidence="6 7">C3-41</strain>
    </source>
</reference>
<accession>B1HP64</accession>
<evidence type="ECO:0000313" key="6">
    <source>
        <dbReference type="EMBL" id="ACA38916.1"/>
    </source>
</evidence>
<dbReference type="Gene3D" id="3.40.605.10">
    <property type="entry name" value="Aldehyde Dehydrogenase, Chain A, domain 1"/>
    <property type="match status" value="1"/>
</dbReference>
<dbReference type="PANTHER" id="PTHR43866">
    <property type="entry name" value="MALONATE-SEMIALDEHYDE DEHYDROGENASE"/>
    <property type="match status" value="1"/>
</dbReference>